<dbReference type="PANTHER" id="PTHR42889">
    <property type="entry name" value="BLR3681 PROTEIN"/>
    <property type="match status" value="1"/>
</dbReference>
<gene>
    <name evidence="2" type="ORF">GA0061102_103751</name>
</gene>
<dbReference type="AlphaFoldDB" id="A0A1C3WRG6"/>
<evidence type="ECO:0000313" key="3">
    <source>
        <dbReference type="Proteomes" id="UP000199435"/>
    </source>
</evidence>
<name>A0A1C3WRG6_9HYPH</name>
<reference evidence="3" key="1">
    <citation type="submission" date="2016-08" db="EMBL/GenBank/DDBJ databases">
        <authorList>
            <person name="Varghese N."/>
            <person name="Submissions Spin"/>
        </authorList>
    </citation>
    <scope>NUCLEOTIDE SEQUENCE [LARGE SCALE GENOMIC DNA]</scope>
    <source>
        <strain evidence="3">HAMBI 2971</strain>
    </source>
</reference>
<dbReference type="Gene3D" id="3.20.20.140">
    <property type="entry name" value="Metal-dependent hydrolases"/>
    <property type="match status" value="1"/>
</dbReference>
<dbReference type="InterPro" id="IPR032466">
    <property type="entry name" value="Metal_Hydrolase"/>
</dbReference>
<dbReference type="PANTHER" id="PTHR42889:SF1">
    <property type="entry name" value="BLR3681 PROTEIN"/>
    <property type="match status" value="1"/>
</dbReference>
<feature type="domain" description="Amidohydrolase-related" evidence="1">
    <location>
        <begin position="96"/>
        <end position="320"/>
    </location>
</feature>
<organism evidence="2 3">
    <name type="scientific">Rhizobium miluonense</name>
    <dbReference type="NCBI Taxonomy" id="411945"/>
    <lineage>
        <taxon>Bacteria</taxon>
        <taxon>Pseudomonadati</taxon>
        <taxon>Pseudomonadota</taxon>
        <taxon>Alphaproteobacteria</taxon>
        <taxon>Hyphomicrobiales</taxon>
        <taxon>Rhizobiaceae</taxon>
        <taxon>Rhizobium/Agrobacterium group</taxon>
        <taxon>Rhizobium</taxon>
    </lineage>
</organism>
<dbReference type="STRING" id="411945.GA0061102_103751"/>
<protein>
    <recommendedName>
        <fullName evidence="1">Amidohydrolase-related domain-containing protein</fullName>
    </recommendedName>
</protein>
<proteinExistence type="predicted"/>
<dbReference type="Proteomes" id="UP000199435">
    <property type="component" value="Unassembled WGS sequence"/>
</dbReference>
<dbReference type="Pfam" id="PF04909">
    <property type="entry name" value="Amidohydro_2"/>
    <property type="match status" value="1"/>
</dbReference>
<dbReference type="InterPro" id="IPR006680">
    <property type="entry name" value="Amidohydro-rel"/>
</dbReference>
<dbReference type="RefSeq" id="WP_092854054.1">
    <property type="nucleotide sequence ID" value="NZ_FMAH01000037.1"/>
</dbReference>
<evidence type="ECO:0000313" key="2">
    <source>
        <dbReference type="EMBL" id="SCB42548.1"/>
    </source>
</evidence>
<accession>A0A1C3WRG6</accession>
<dbReference type="OrthoDB" id="7325417at2"/>
<evidence type="ECO:0000259" key="1">
    <source>
        <dbReference type="Pfam" id="PF04909"/>
    </source>
</evidence>
<keyword evidence="3" id="KW-1185">Reference proteome</keyword>
<dbReference type="EMBL" id="FMAH01000037">
    <property type="protein sequence ID" value="SCB42548.1"/>
    <property type="molecule type" value="Genomic_DNA"/>
</dbReference>
<sequence length="358" mass="39912">MIDGLNVIDAVIHAYNMDERNFANRFAKPLCDLVYDSVIAAALPGYAPTRKQFYRDWSIEETVDQVFVESDTDLAVYHALPIYSFHDGLCSFEKAVEAKKRWPNRMITYCGVDPLTGTAALDELERQVEILKPVGLKLYPNSWVGQEIQGWKMDDPEVAFPLFQRAQELGIKVVAIHKALPLGPVAMEHYRVDDIDRACMAFPDLNFEIIHGGMAFAEETAWQLARFPNVYVNLEITCALAATRPAAFQHIMASLVGPGGPNAIDRILWGTGAMAFHPQPLLEAFVHKFAFPDELVSGAGLPQIDRAAKKKILFDNYARMTGLDLESRIAATKDDEFAKRRRAGVAAPFSTMKEAAYA</sequence>
<dbReference type="GO" id="GO:0016787">
    <property type="term" value="F:hydrolase activity"/>
    <property type="evidence" value="ECO:0007669"/>
    <property type="project" value="InterPro"/>
</dbReference>
<dbReference type="SUPFAM" id="SSF51556">
    <property type="entry name" value="Metallo-dependent hydrolases"/>
    <property type="match status" value="1"/>
</dbReference>